<evidence type="ECO:0000313" key="2">
    <source>
        <dbReference type="EMBL" id="OTF73601.1"/>
    </source>
</evidence>
<evidence type="ECO:0000313" key="3">
    <source>
        <dbReference type="Proteomes" id="UP000194236"/>
    </source>
</evidence>
<dbReference type="Proteomes" id="UP000194236">
    <property type="component" value="Unassembled WGS sequence"/>
</dbReference>
<sequence length="106" mass="12038">MSSILIIVFVMMVGNCRMMVKSQSVNFTDCGEGNVKDVRIFPCMENIIINHNNNSICVIELGTNVTVEADFIARKLFSPILLFEYVSIEPKISHHHHDQHHPVSIE</sequence>
<dbReference type="AlphaFoldDB" id="A0A1Y3AYM4"/>
<keyword evidence="1" id="KW-0732">Signal</keyword>
<dbReference type="Gene3D" id="2.60.40.770">
    <property type="match status" value="1"/>
</dbReference>
<name>A0A1Y3AYM4_EURMA</name>
<keyword evidence="3" id="KW-1185">Reference proteome</keyword>
<evidence type="ECO:0000256" key="1">
    <source>
        <dbReference type="SAM" id="SignalP"/>
    </source>
</evidence>
<reference evidence="2 3" key="1">
    <citation type="submission" date="2017-03" db="EMBL/GenBank/DDBJ databases">
        <title>Genome Survey of Euroglyphus maynei.</title>
        <authorList>
            <person name="Arlian L.G."/>
            <person name="Morgan M.S."/>
            <person name="Rider S.D."/>
        </authorList>
    </citation>
    <scope>NUCLEOTIDE SEQUENCE [LARGE SCALE GENOMIC DNA]</scope>
    <source>
        <strain evidence="2">Arlian Lab</strain>
        <tissue evidence="2">Whole body</tissue>
    </source>
</reference>
<dbReference type="OrthoDB" id="4937502at2759"/>
<proteinExistence type="predicted"/>
<protein>
    <submittedName>
        <fullName evidence="2">Uncharacterized protein</fullName>
    </submittedName>
</protein>
<feature type="signal peptide" evidence="1">
    <location>
        <begin position="1"/>
        <end position="18"/>
    </location>
</feature>
<accession>A0A1Y3AYM4</accession>
<feature type="chain" id="PRO_5012011334" evidence="1">
    <location>
        <begin position="19"/>
        <end position="106"/>
    </location>
</feature>
<organism evidence="2 3">
    <name type="scientific">Euroglyphus maynei</name>
    <name type="common">Mayne's house dust mite</name>
    <dbReference type="NCBI Taxonomy" id="6958"/>
    <lineage>
        <taxon>Eukaryota</taxon>
        <taxon>Metazoa</taxon>
        <taxon>Ecdysozoa</taxon>
        <taxon>Arthropoda</taxon>
        <taxon>Chelicerata</taxon>
        <taxon>Arachnida</taxon>
        <taxon>Acari</taxon>
        <taxon>Acariformes</taxon>
        <taxon>Sarcoptiformes</taxon>
        <taxon>Astigmata</taxon>
        <taxon>Psoroptidia</taxon>
        <taxon>Analgoidea</taxon>
        <taxon>Pyroglyphidae</taxon>
        <taxon>Pyroglyphinae</taxon>
        <taxon>Euroglyphus</taxon>
    </lineage>
</organism>
<gene>
    <name evidence="2" type="ORF">BLA29_009256</name>
</gene>
<comment type="caution">
    <text evidence="2">The sequence shown here is derived from an EMBL/GenBank/DDBJ whole genome shotgun (WGS) entry which is preliminary data.</text>
</comment>
<dbReference type="EMBL" id="MUJZ01050913">
    <property type="protein sequence ID" value="OTF73601.1"/>
    <property type="molecule type" value="Genomic_DNA"/>
</dbReference>